<dbReference type="CDD" id="cd00093">
    <property type="entry name" value="HTH_XRE"/>
    <property type="match status" value="1"/>
</dbReference>
<dbReference type="Proteomes" id="UP001225596">
    <property type="component" value="Unassembled WGS sequence"/>
</dbReference>
<gene>
    <name evidence="3" type="ORF">Q8A64_16720</name>
</gene>
<evidence type="ECO:0000259" key="2">
    <source>
        <dbReference type="PROSITE" id="PS50943"/>
    </source>
</evidence>
<dbReference type="Pfam" id="PF01381">
    <property type="entry name" value="HTH_3"/>
    <property type="match status" value="1"/>
</dbReference>
<dbReference type="PANTHER" id="PTHR46797:SF1">
    <property type="entry name" value="METHYLPHOSPHONATE SYNTHASE"/>
    <property type="match status" value="1"/>
</dbReference>
<evidence type="ECO:0000313" key="3">
    <source>
        <dbReference type="EMBL" id="MDQ9172058.1"/>
    </source>
</evidence>
<dbReference type="SUPFAM" id="SSF47413">
    <property type="entry name" value="lambda repressor-like DNA-binding domains"/>
    <property type="match status" value="1"/>
</dbReference>
<dbReference type="PANTHER" id="PTHR46797">
    <property type="entry name" value="HTH-TYPE TRANSCRIPTIONAL REGULATOR"/>
    <property type="match status" value="1"/>
</dbReference>
<dbReference type="PROSITE" id="PS50943">
    <property type="entry name" value="HTH_CROC1"/>
    <property type="match status" value="1"/>
</dbReference>
<proteinExistence type="predicted"/>
<accession>A0ABU1BUS9</accession>
<feature type="domain" description="HTH cro/C1-type" evidence="2">
    <location>
        <begin position="12"/>
        <end position="66"/>
    </location>
</feature>
<name>A0ABU1BUS9_9BURK</name>
<dbReference type="EMBL" id="JAUYVH010000015">
    <property type="protein sequence ID" value="MDQ9172058.1"/>
    <property type="molecule type" value="Genomic_DNA"/>
</dbReference>
<dbReference type="InterPro" id="IPR010982">
    <property type="entry name" value="Lambda_DNA-bd_dom_sf"/>
</dbReference>
<reference evidence="3 4" key="1">
    <citation type="submission" date="2023-08" db="EMBL/GenBank/DDBJ databases">
        <title>Oxalobacteraceae gen .nov., isolated from river sludge outside the plant.</title>
        <authorList>
            <person name="Zhao S.Y."/>
        </authorList>
    </citation>
    <scope>NUCLEOTIDE SEQUENCE [LARGE SCALE GENOMIC DNA]</scope>
    <source>
        <strain evidence="3 4">R-40</strain>
    </source>
</reference>
<dbReference type="InterPro" id="IPR050807">
    <property type="entry name" value="TransReg_Diox_bact_type"/>
</dbReference>
<sequence length="104" mass="11176">MSEVNVAFGALLSRLRKNAQLTQEELAGKISLSRSALANIERGNQGVTLVLIFAMAKALNLSPVDLIPAIESLEEKVKSVVINERDQEILMGLVSAEASIKGDE</sequence>
<comment type="caution">
    <text evidence="3">The sequence shown here is derived from an EMBL/GenBank/DDBJ whole genome shotgun (WGS) entry which is preliminary data.</text>
</comment>
<dbReference type="Gene3D" id="1.10.260.40">
    <property type="entry name" value="lambda repressor-like DNA-binding domains"/>
    <property type="match status" value="1"/>
</dbReference>
<keyword evidence="4" id="KW-1185">Reference proteome</keyword>
<dbReference type="InterPro" id="IPR001387">
    <property type="entry name" value="Cro/C1-type_HTH"/>
</dbReference>
<evidence type="ECO:0000256" key="1">
    <source>
        <dbReference type="ARBA" id="ARBA00023125"/>
    </source>
</evidence>
<dbReference type="SMART" id="SM00530">
    <property type="entry name" value="HTH_XRE"/>
    <property type="match status" value="1"/>
</dbReference>
<protein>
    <submittedName>
        <fullName evidence="3">Helix-turn-helix transcriptional regulator</fullName>
    </submittedName>
</protein>
<keyword evidence="1" id="KW-0238">DNA-binding</keyword>
<evidence type="ECO:0000313" key="4">
    <source>
        <dbReference type="Proteomes" id="UP001225596"/>
    </source>
</evidence>
<organism evidence="3 4">
    <name type="scientific">Keguizhuia sedimenti</name>
    <dbReference type="NCBI Taxonomy" id="3064264"/>
    <lineage>
        <taxon>Bacteria</taxon>
        <taxon>Pseudomonadati</taxon>
        <taxon>Pseudomonadota</taxon>
        <taxon>Betaproteobacteria</taxon>
        <taxon>Burkholderiales</taxon>
        <taxon>Oxalobacteraceae</taxon>
        <taxon>Keguizhuia</taxon>
    </lineage>
</organism>
<dbReference type="RefSeq" id="WP_338438059.1">
    <property type="nucleotide sequence ID" value="NZ_JAUYVH010000015.1"/>
</dbReference>